<feature type="compositionally biased region" description="Basic and acidic residues" evidence="1">
    <location>
        <begin position="420"/>
        <end position="436"/>
    </location>
</feature>
<protein>
    <recommendedName>
        <fullName evidence="6">Retrotransposon gag domain-containing protein</fullName>
    </recommendedName>
</protein>
<feature type="compositionally biased region" description="Basic residues" evidence="1">
    <location>
        <begin position="437"/>
        <end position="447"/>
    </location>
</feature>
<evidence type="ECO:0008006" key="6">
    <source>
        <dbReference type="Google" id="ProtNLM"/>
    </source>
</evidence>
<feature type="region of interest" description="Disordered" evidence="1">
    <location>
        <begin position="405"/>
        <end position="502"/>
    </location>
</feature>
<feature type="compositionally biased region" description="Polar residues" evidence="1">
    <location>
        <begin position="450"/>
        <end position="466"/>
    </location>
</feature>
<feature type="compositionally biased region" description="Polar residues" evidence="1">
    <location>
        <begin position="850"/>
        <end position="870"/>
    </location>
</feature>
<feature type="compositionally biased region" description="Basic and acidic residues" evidence="1">
    <location>
        <begin position="270"/>
        <end position="281"/>
    </location>
</feature>
<dbReference type="InterPro" id="IPR005162">
    <property type="entry name" value="Retrotrans_gag_dom"/>
</dbReference>
<name>A0AAD8TUU1_LOLMU</name>
<feature type="domain" description="Retrotransposon gag" evidence="3">
    <location>
        <begin position="140"/>
        <end position="230"/>
    </location>
</feature>
<feature type="compositionally biased region" description="Basic residues" evidence="1">
    <location>
        <begin position="297"/>
        <end position="311"/>
    </location>
</feature>
<proteinExistence type="predicted"/>
<dbReference type="PANTHER" id="PTHR33223">
    <property type="entry name" value="CCHC-TYPE DOMAIN-CONTAINING PROTEIN"/>
    <property type="match status" value="1"/>
</dbReference>
<evidence type="ECO:0000256" key="1">
    <source>
        <dbReference type="SAM" id="MobiDB-lite"/>
    </source>
</evidence>
<evidence type="ECO:0000259" key="3">
    <source>
        <dbReference type="Pfam" id="PF03732"/>
    </source>
</evidence>
<dbReference type="Pfam" id="PF03732">
    <property type="entry name" value="Retrotrans_gag"/>
    <property type="match status" value="1"/>
</dbReference>
<feature type="region of interest" description="Disordered" evidence="1">
    <location>
        <begin position="832"/>
        <end position="876"/>
    </location>
</feature>
<feature type="region of interest" description="Disordered" evidence="1">
    <location>
        <begin position="270"/>
        <end position="316"/>
    </location>
</feature>
<evidence type="ECO:0000313" key="5">
    <source>
        <dbReference type="Proteomes" id="UP001231189"/>
    </source>
</evidence>
<accession>A0AAD8TUU1</accession>
<organism evidence="4 5">
    <name type="scientific">Lolium multiflorum</name>
    <name type="common">Italian ryegrass</name>
    <name type="synonym">Lolium perenne subsp. multiflorum</name>
    <dbReference type="NCBI Taxonomy" id="4521"/>
    <lineage>
        <taxon>Eukaryota</taxon>
        <taxon>Viridiplantae</taxon>
        <taxon>Streptophyta</taxon>
        <taxon>Embryophyta</taxon>
        <taxon>Tracheophyta</taxon>
        <taxon>Spermatophyta</taxon>
        <taxon>Magnoliopsida</taxon>
        <taxon>Liliopsida</taxon>
        <taxon>Poales</taxon>
        <taxon>Poaceae</taxon>
        <taxon>BOP clade</taxon>
        <taxon>Pooideae</taxon>
        <taxon>Poodae</taxon>
        <taxon>Poeae</taxon>
        <taxon>Poeae Chloroplast Group 2 (Poeae type)</taxon>
        <taxon>Loliodinae</taxon>
        <taxon>Loliinae</taxon>
        <taxon>Lolium</taxon>
    </lineage>
</organism>
<feature type="region of interest" description="Disordered" evidence="1">
    <location>
        <begin position="25"/>
        <end position="49"/>
    </location>
</feature>
<evidence type="ECO:0000313" key="4">
    <source>
        <dbReference type="EMBL" id="KAK1692633.1"/>
    </source>
</evidence>
<feature type="non-terminal residue" evidence="4">
    <location>
        <position position="876"/>
    </location>
</feature>
<dbReference type="Proteomes" id="UP001231189">
    <property type="component" value="Unassembled WGS sequence"/>
</dbReference>
<gene>
    <name evidence="4" type="ORF">QYE76_009330</name>
</gene>
<evidence type="ECO:0000259" key="2">
    <source>
        <dbReference type="Pfam" id="PF03078"/>
    </source>
</evidence>
<dbReference type="PANTHER" id="PTHR33223:SF11">
    <property type="entry name" value="ELEMENT PROTEIN, PUTATIVE-RELATED"/>
    <property type="match status" value="1"/>
</dbReference>
<feature type="domain" description="Arabidopsis retrotransposon Orf1 C-terminal" evidence="2">
    <location>
        <begin position="557"/>
        <end position="715"/>
    </location>
</feature>
<dbReference type="EMBL" id="JAUUTY010000001">
    <property type="protein sequence ID" value="KAK1692633.1"/>
    <property type="molecule type" value="Genomic_DNA"/>
</dbReference>
<dbReference type="Pfam" id="PF03078">
    <property type="entry name" value="ATHILA"/>
    <property type="match status" value="1"/>
</dbReference>
<keyword evidence="5" id="KW-1185">Reference proteome</keyword>
<sequence>NPSNEIFSESDEINAQVPIFIGSIQNTREGPEGSPGGPTPHPGAARGGRAPLYFPSLGEKICSDNTLSPICDNSNDAPDILNPPAESIPYKIPMKIIERVMDNHYKGDGTVHPRDHLLFLHELCGLFKCAGISMDEVRKKLFSVSLSGKAAHWYKLLENRHSLGWEEIASLFYSKFYPPHEVHIDRNYIYNFYPRDGESISQAWGRLKSLMLKCPIHELPRNVIVNNFYARLSGQHKDYLDACSEGSFTSKEVEARWDLLDRIEDNAEGWENDKGYADKPPFKPLPPEEGNEEKEEKKKKKGKKKKKKKENKKKEVTAYPRVNEITLGNRKKRTPDDAEELLAKISRNHDDWTTPEPTPTPILKKRGLIKLNDEDMREAKKSLKEKGIKSEDVKNLPPIEDICEIIPPSSMIEDPLYPEGHPKRIEQDSQRIEPSAHSKKKKKKKHKNVVESSELVNDPNSISISDAETESGNEHDKDNDKNDTPDKEEVEEEPEKHVKNKKEAMKKFNFGELFKKGTTSTGRPSRAATRIRRSYNEDILAPSFAPEEDNGAPNASSFPCYDFLRNAGILEDFFTLVNRAGLTTYVGDEREQYYMLTKIFVESFQFNNKQYEPTVAFRIYGNPVTMQLKDFCRALDIAPVGTASRIDDNPRDLLELYRGITDDDCRTIQRGKIRNIQLPAIKYFAYYIATSILGRENTSNISSYHLAFLNIALTGQTSYHLGALIARRLTTRGPIFGGTIALRVLTYLNLPIDPNDMPLAPKKLDIAAMKSHHFVTTDSTLDNMVYRMLFADGDEKEIPLPQPGLFSIDRQSWSCTKEEVDEHMKIQDFHQQHDSEDAEPSYDYTVTYPGASSSTYPEDDPSSSYYGDTTSWDRWD</sequence>
<feature type="compositionally biased region" description="Basic and acidic residues" evidence="1">
    <location>
        <begin position="472"/>
        <end position="487"/>
    </location>
</feature>
<reference evidence="4" key="1">
    <citation type="submission" date="2023-07" db="EMBL/GenBank/DDBJ databases">
        <title>A chromosome-level genome assembly of Lolium multiflorum.</title>
        <authorList>
            <person name="Chen Y."/>
            <person name="Copetti D."/>
            <person name="Kolliker R."/>
            <person name="Studer B."/>
        </authorList>
    </citation>
    <scope>NUCLEOTIDE SEQUENCE</scope>
    <source>
        <strain evidence="4">02402/16</strain>
        <tissue evidence="4">Leaf</tissue>
    </source>
</reference>
<dbReference type="InterPro" id="IPR004312">
    <property type="entry name" value="ATHILA_Orf1_C"/>
</dbReference>
<dbReference type="AlphaFoldDB" id="A0AAD8TUU1"/>
<comment type="caution">
    <text evidence="4">The sequence shown here is derived from an EMBL/GenBank/DDBJ whole genome shotgun (WGS) entry which is preliminary data.</text>
</comment>